<keyword evidence="7 12" id="KW-0472">Membrane</keyword>
<keyword evidence="3 12" id="KW-0812">Transmembrane</keyword>
<dbReference type="PANTHER" id="PTHR10877">
    <property type="entry name" value="POLYCYSTIN FAMILY MEMBER"/>
    <property type="match status" value="1"/>
</dbReference>
<dbReference type="Gene3D" id="2.60.120.740">
    <property type="match status" value="1"/>
</dbReference>
<dbReference type="InterPro" id="IPR001304">
    <property type="entry name" value="C-type_lectin-like"/>
</dbReference>
<evidence type="ECO:0000256" key="4">
    <source>
        <dbReference type="ARBA" id="ARBA00022729"/>
    </source>
</evidence>
<proteinExistence type="inferred from homology"/>
<keyword evidence="5" id="KW-0677">Repeat</keyword>
<dbReference type="EMBL" id="VCAZ01000230">
    <property type="protein sequence ID" value="TTK78900.1"/>
    <property type="molecule type" value="Genomic_DNA"/>
</dbReference>
<evidence type="ECO:0000256" key="12">
    <source>
        <dbReference type="SAM" id="Phobius"/>
    </source>
</evidence>
<dbReference type="Pfam" id="PF02140">
    <property type="entry name" value="SUEL_Lectin"/>
    <property type="match status" value="1"/>
</dbReference>
<evidence type="ECO:0000256" key="10">
    <source>
        <dbReference type="PROSITE-ProRule" id="PRU00152"/>
    </source>
</evidence>
<dbReference type="GO" id="GO:0005262">
    <property type="term" value="F:calcium channel activity"/>
    <property type="evidence" value="ECO:0007669"/>
    <property type="project" value="TreeGrafter"/>
</dbReference>
<feature type="transmembrane region" description="Helical" evidence="12">
    <location>
        <begin position="1555"/>
        <end position="1574"/>
    </location>
</feature>
<feature type="transmembrane region" description="Helical" evidence="12">
    <location>
        <begin position="1226"/>
        <end position="1249"/>
    </location>
</feature>
<feature type="transmembrane region" description="Helical" evidence="12">
    <location>
        <begin position="1683"/>
        <end position="1702"/>
    </location>
</feature>
<feature type="domain" description="SUEL-type lectin" evidence="16">
    <location>
        <begin position="112"/>
        <end position="205"/>
    </location>
</feature>
<dbReference type="GO" id="GO:0016020">
    <property type="term" value="C:membrane"/>
    <property type="evidence" value="ECO:0007669"/>
    <property type="project" value="UniProtKB-SubCell"/>
</dbReference>
<gene>
    <name evidence="17" type="ORF">Baya_15677</name>
</gene>
<dbReference type="SMART" id="SM00034">
    <property type="entry name" value="CLECT"/>
    <property type="match status" value="1"/>
</dbReference>
<feature type="transmembrane region" description="Helical" evidence="12">
    <location>
        <begin position="1594"/>
        <end position="1611"/>
    </location>
</feature>
<feature type="transmembrane region" description="Helical" evidence="12">
    <location>
        <begin position="1310"/>
        <end position="1333"/>
    </location>
</feature>
<dbReference type="InterPro" id="IPR001024">
    <property type="entry name" value="PLAT/LH2_dom"/>
</dbReference>
<keyword evidence="18" id="KW-1185">Reference proteome</keyword>
<evidence type="ECO:0000256" key="8">
    <source>
        <dbReference type="ARBA" id="ARBA00023180"/>
    </source>
</evidence>
<dbReference type="PROSITE" id="PS50095">
    <property type="entry name" value="PLAT"/>
    <property type="match status" value="1"/>
</dbReference>
<dbReference type="SUPFAM" id="SSF49723">
    <property type="entry name" value="Lipase/lipooxygenase domain (PLAT/LH2 domain)"/>
    <property type="match status" value="1"/>
</dbReference>
<dbReference type="InterPro" id="IPR046791">
    <property type="entry name" value="Polycystin_dom"/>
</dbReference>
<dbReference type="OrthoDB" id="10264154at2759"/>
<sequence length="1770" mass="199635">MERLCLSALLLVFILNVTTVCGNDFTENLFCPQNLKAFKGSCYEFVTEQRSFLNAQAGCERSGGHLAFIDSKETQQFLQNHLNQEQNWWIGLAPASFSGSLNIFKASGQTLSCSDNHAMLKCDSGQVIELDECFYGRNTVHYCTTVNRSISQTSHQDRCSWVDVMNVVSDLCKGQQMCEVPVDPTVFGEPCPQLGSYLSIKYHCINGYKDNKLGYHCHTMRAPLPTTASTSTSTSTTTLTSPSSTPTTTQPQTSLDTTTITVIPCSSVETAPSCQILPSDGSIFTPFRVTCGINPVFCCNELCTFRLKTSQDDFVYTGNAGITKDVFLSRDVFQLTVTVTNKAGQQISTDLQVQVTDTTDNSIEAVQNVLSNAASLQSEGLIQTSMLAKLFEKVSATMDTYSEDEKKQLLENMTQYLCNAMSQQSTTYSKDEVTTITSLIQSLVSYENQLTSNSKTGASCVLQSISQNQFFLLNGQKVASMAFPIVSTASTLLKLSAESDEEVTRALLKTMDQIHNAMLANKELNTEPVLITSPLINLYANRLSPANLNKSRITTGSTSAAFSLPASISRLVPSDEPVNLRMISFRINPFAWNKDNSIHGIVGSLSLSRDDGSNIPVENLDEEIEIFLPVEGGASNKTILNLKNYSTMAINMTAPNISLVLKLEPSDKTPLMLNLGFQYYPNDTTYIAKTQFPKTENSPEKEYTWLLTPKDVTLEVGVYYLLVRPIVSPGVNSSNMSVLITSIAASCKYWNENLDSWSEHGCRVRITVLEDNDPMAEYRYVVAVTTGHRYGAATTSNVTLTLIGTVWESKPHHLTDPEKTVFTRGGVDIFLLTTPFSLGDLKSIRLWHDNSGEHPDWYVNKVMVQDLETGQIWQFLCNSWLAIDLGDCTLDKVISIASENDLKGFRNLFFTKTAKDLCDGHIWYSVLNRPANSNFTRVQRLSCCFSLLLCTMLTSIMFWGVPKSPSEQDMEIASDDRYPKLDYYVSCQPFDCYNIPKHPPPEKQDVAIIQDSKSGSAKQQKNLAEKWRIQTDVTVDIVVKEIKKIVCSLAKAVKCPVPKAAQESEPTDTCTLLFVLEDIIRQQNFTVSKFYVEDTENDPFLVYKLYRQYLYKQLWNLEKELRMLGPWQFPKPENYIKAVLQVQGMKQLLEPYLHSNPMGNNVQITDPDEEKNKKCYQKGFPWWFVFVGWILVAATSGVSAFFTMMYGLTYGKERSISWLVSISVSFFESLFVTQPIKVLGFAVFFALVVKNIKSNDENYFRLLKDMKLTYTEDPDDVRISRRDSACSYYQPPPAADIEKMRINYFKNQKAFALFKEIIIYLAFLCVLLVATYGQRDPNAYYLTQHIQQSFSNGIADSMSAGDVFTWANNVLLSNLYGQYPGFITDGNSKLVGSARLRQIRVRKDSCRISKDMQHLVHDCHAPYSWDIEDMGSYGPGWNRSRDGNVTENLLLSWQYQTQSKLRGHPIWGKMAFYRGGGFVLDLGLDPEQAISMLHDLFDNKWLDVYTRAIFVEFTVFNANVNLFCIVTLMLETTAVGAFQYSSELHTLRLYQTTDGISIVASEVIYFLFILYYMFLQIKKIKQEKLQYFRSKLNILELAIILLSLAAVGAIINRTVQGNQDLAYFQNHKDQFPSFYDTASADSTLGYILAFLILLGTVKMWHLLRLNSKLNLITKTLKRAWADISSFIVVLVIMILAYSILILNLNPVLGAFLILSCIIFMTFVVLNLFISVILEAFSYEQKHYKPSEEEEIVDLMMMKICRAFGIQYKKK</sequence>
<dbReference type="InterPro" id="IPR051223">
    <property type="entry name" value="Polycystin"/>
</dbReference>
<comment type="caution">
    <text evidence="17">The sequence shown here is derived from an EMBL/GenBank/DDBJ whole genome shotgun (WGS) entry which is preliminary data.</text>
</comment>
<evidence type="ECO:0000256" key="1">
    <source>
        <dbReference type="ARBA" id="ARBA00004141"/>
    </source>
</evidence>
<dbReference type="SMART" id="SM00308">
    <property type="entry name" value="LH2"/>
    <property type="match status" value="1"/>
</dbReference>
<dbReference type="SUPFAM" id="SSF56436">
    <property type="entry name" value="C-type lectin-like"/>
    <property type="match status" value="1"/>
</dbReference>
<evidence type="ECO:0000313" key="18">
    <source>
        <dbReference type="Proteomes" id="UP000319801"/>
    </source>
</evidence>
<dbReference type="GO" id="GO:0030246">
    <property type="term" value="F:carbohydrate binding"/>
    <property type="evidence" value="ECO:0007669"/>
    <property type="project" value="InterPro"/>
</dbReference>
<comment type="similarity">
    <text evidence="2">Belongs to the polycystin family.</text>
</comment>
<feature type="domain" description="PLAT" evidence="15">
    <location>
        <begin position="778"/>
        <end position="895"/>
    </location>
</feature>
<dbReference type="PRINTS" id="PR01433">
    <property type="entry name" value="POLYCYSTIN2"/>
</dbReference>
<evidence type="ECO:0000256" key="13">
    <source>
        <dbReference type="SAM" id="SignalP"/>
    </source>
</evidence>
<dbReference type="PROSITE" id="PS50228">
    <property type="entry name" value="SUEL_LECTIN"/>
    <property type="match status" value="1"/>
</dbReference>
<accession>A0A556VCD0</accession>
<dbReference type="PANTHER" id="PTHR10877:SF134">
    <property type="entry name" value="POLYCYSTIN-1-LIKE PROTEIN 2"/>
    <property type="match status" value="1"/>
</dbReference>
<dbReference type="FunFam" id="2.60.60.20:FF:000008">
    <property type="entry name" value="Polycystic kidney disease 1-like 2, isoform CRA_a"/>
    <property type="match status" value="1"/>
</dbReference>
<dbReference type="Pfam" id="PF01477">
    <property type="entry name" value="PLAT"/>
    <property type="match status" value="1"/>
</dbReference>
<reference evidence="17 18" key="1">
    <citation type="journal article" date="2019" name="Genome Biol. Evol.">
        <title>Whole-Genome Sequencing of the Giant Devil Catfish, Bagarius yarrelli.</title>
        <authorList>
            <person name="Jiang W."/>
            <person name="Lv Y."/>
            <person name="Cheng L."/>
            <person name="Yang K."/>
            <person name="Chao B."/>
            <person name="Wang X."/>
            <person name="Li Y."/>
            <person name="Pan X."/>
            <person name="You X."/>
            <person name="Zhang Y."/>
            <person name="Yang J."/>
            <person name="Li J."/>
            <person name="Zhang X."/>
            <person name="Liu S."/>
            <person name="Sun C."/>
            <person name="Yang J."/>
            <person name="Shi Q."/>
        </authorList>
    </citation>
    <scope>NUCLEOTIDE SEQUENCE [LARGE SCALE GENOMIC DNA]</scope>
    <source>
        <strain evidence="17">JWS20170419001</strain>
        <tissue evidence="17">Muscle</tissue>
    </source>
</reference>
<feature type="domain" description="C-type lectin" evidence="14">
    <location>
        <begin position="38"/>
        <end position="92"/>
    </location>
</feature>
<feature type="chain" id="PRO_5021765758" evidence="13">
    <location>
        <begin position="23"/>
        <end position="1770"/>
    </location>
</feature>
<comment type="subcellular location">
    <subcellularLocation>
        <location evidence="1">Membrane</location>
        <topology evidence="1">Multi-pass membrane protein</topology>
    </subcellularLocation>
</comment>
<dbReference type="Gene3D" id="2.60.60.20">
    <property type="entry name" value="PLAT/LH2 domain"/>
    <property type="match status" value="1"/>
</dbReference>
<dbReference type="InterPro" id="IPR016186">
    <property type="entry name" value="C-type_lectin-like/link_sf"/>
</dbReference>
<feature type="signal peptide" evidence="13">
    <location>
        <begin position="1"/>
        <end position="22"/>
    </location>
</feature>
<dbReference type="InterPro" id="IPR016187">
    <property type="entry name" value="CTDL_fold"/>
</dbReference>
<evidence type="ECO:0000259" key="15">
    <source>
        <dbReference type="PROSITE" id="PS50095"/>
    </source>
</evidence>
<evidence type="ECO:0000256" key="5">
    <source>
        <dbReference type="ARBA" id="ARBA00022737"/>
    </source>
</evidence>
<dbReference type="Proteomes" id="UP000319801">
    <property type="component" value="Unassembled WGS sequence"/>
</dbReference>
<dbReference type="Pfam" id="PF08016">
    <property type="entry name" value="PKD_channel"/>
    <property type="match status" value="1"/>
</dbReference>
<evidence type="ECO:0000256" key="3">
    <source>
        <dbReference type="ARBA" id="ARBA00022692"/>
    </source>
</evidence>
<dbReference type="InterPro" id="IPR036392">
    <property type="entry name" value="PLAT/LH2_dom_sf"/>
</dbReference>
<feature type="transmembrane region" description="Helical" evidence="12">
    <location>
        <begin position="1708"/>
        <end position="1733"/>
    </location>
</feature>
<organism evidence="17 18">
    <name type="scientific">Bagarius yarrelli</name>
    <name type="common">Goonch</name>
    <name type="synonym">Bagrus yarrelli</name>
    <dbReference type="NCBI Taxonomy" id="175774"/>
    <lineage>
        <taxon>Eukaryota</taxon>
        <taxon>Metazoa</taxon>
        <taxon>Chordata</taxon>
        <taxon>Craniata</taxon>
        <taxon>Vertebrata</taxon>
        <taxon>Euteleostomi</taxon>
        <taxon>Actinopterygii</taxon>
        <taxon>Neopterygii</taxon>
        <taxon>Teleostei</taxon>
        <taxon>Ostariophysi</taxon>
        <taxon>Siluriformes</taxon>
        <taxon>Sisoridae</taxon>
        <taxon>Sisorinae</taxon>
        <taxon>Bagarius</taxon>
    </lineage>
</organism>
<evidence type="ECO:0000256" key="6">
    <source>
        <dbReference type="ARBA" id="ARBA00022989"/>
    </source>
</evidence>
<dbReference type="CDD" id="cd22831">
    <property type="entry name" value="Gal_Rha_Lectin_PKD1L2"/>
    <property type="match status" value="1"/>
</dbReference>
<dbReference type="PROSITE" id="PS50041">
    <property type="entry name" value="C_TYPE_LECTIN_2"/>
    <property type="match status" value="1"/>
</dbReference>
<evidence type="ECO:0000256" key="11">
    <source>
        <dbReference type="SAM" id="MobiDB-lite"/>
    </source>
</evidence>
<evidence type="ECO:0000313" key="17">
    <source>
        <dbReference type="EMBL" id="TTK78900.1"/>
    </source>
</evidence>
<dbReference type="Pfam" id="PF00059">
    <property type="entry name" value="Lectin_C"/>
    <property type="match status" value="1"/>
</dbReference>
<dbReference type="InterPro" id="IPR042060">
    <property type="entry name" value="PLAT_polycystin1"/>
</dbReference>
<dbReference type="GO" id="GO:0050982">
    <property type="term" value="P:detection of mechanical stimulus"/>
    <property type="evidence" value="ECO:0007669"/>
    <property type="project" value="TreeGrafter"/>
</dbReference>
<feature type="region of interest" description="Disordered" evidence="11">
    <location>
        <begin position="227"/>
        <end position="254"/>
    </location>
</feature>
<evidence type="ECO:0000259" key="16">
    <source>
        <dbReference type="PROSITE" id="PS50228"/>
    </source>
</evidence>
<dbReference type="Pfam" id="PF20519">
    <property type="entry name" value="Polycystin_dom"/>
    <property type="match status" value="1"/>
</dbReference>
<dbReference type="Gene3D" id="3.10.100.10">
    <property type="entry name" value="Mannose-Binding Protein A, subunit A"/>
    <property type="match status" value="1"/>
</dbReference>
<dbReference type="CDD" id="cd01752">
    <property type="entry name" value="PLAT_polycystin"/>
    <property type="match status" value="1"/>
</dbReference>
<keyword evidence="4 13" id="KW-0732">Signal</keyword>
<dbReference type="InterPro" id="IPR013122">
    <property type="entry name" value="PKD1_2_channel"/>
</dbReference>
<comment type="caution">
    <text evidence="10">Lacks conserved residue(s) required for the propagation of feature annotation.</text>
</comment>
<keyword evidence="6 12" id="KW-1133">Transmembrane helix</keyword>
<dbReference type="InterPro" id="IPR000922">
    <property type="entry name" value="Lectin_gal-bd_dom"/>
</dbReference>
<feature type="transmembrane region" description="Helical" evidence="12">
    <location>
        <begin position="1180"/>
        <end position="1206"/>
    </location>
</feature>
<feature type="transmembrane region" description="Helical" evidence="12">
    <location>
        <begin position="1643"/>
        <end position="1663"/>
    </location>
</feature>
<dbReference type="Gene3D" id="1.10.287.70">
    <property type="match status" value="1"/>
</dbReference>
<dbReference type="GO" id="GO:0005509">
    <property type="term" value="F:calcium ion binding"/>
    <property type="evidence" value="ECO:0007669"/>
    <property type="project" value="InterPro"/>
</dbReference>
<protein>
    <submittedName>
        <fullName evidence="17">Polycystic kidney disease protein 1-like 2</fullName>
    </submittedName>
</protein>
<evidence type="ECO:0000256" key="9">
    <source>
        <dbReference type="PIRSR" id="PIRSR603915-2"/>
    </source>
</evidence>
<keyword evidence="8" id="KW-0325">Glycoprotein</keyword>
<dbReference type="InterPro" id="IPR043159">
    <property type="entry name" value="Lectin_gal-bd_sf"/>
</dbReference>
<name>A0A556VCD0_BAGYA</name>
<dbReference type="InterPro" id="IPR003915">
    <property type="entry name" value="PKD_2"/>
</dbReference>
<evidence type="ECO:0000256" key="7">
    <source>
        <dbReference type="ARBA" id="ARBA00023136"/>
    </source>
</evidence>
<evidence type="ECO:0000256" key="2">
    <source>
        <dbReference type="ARBA" id="ARBA00007200"/>
    </source>
</evidence>
<evidence type="ECO:0000259" key="14">
    <source>
        <dbReference type="PROSITE" id="PS50041"/>
    </source>
</evidence>
<feature type="disulfide bond" evidence="9">
    <location>
        <begin position="1406"/>
        <end position="1419"/>
    </location>
</feature>